<keyword evidence="1" id="KW-0812">Transmembrane</keyword>
<sequence>MIICRFVLAHRLAVLKVRQSFLLLLAKILLFWQKAILYPHLISWCSKAASQHFSRII</sequence>
<protein>
    <submittedName>
        <fullName evidence="2">Uncharacterized protein</fullName>
    </submittedName>
</protein>
<dbReference type="GeneID" id="97604966"/>
<proteinExistence type="predicted"/>
<dbReference type="EMBL" id="CP066796">
    <property type="protein sequence ID" value="QSI92359.1"/>
    <property type="molecule type" value="Genomic_DNA"/>
</dbReference>
<gene>
    <name evidence="2" type="ORF">JGC47_03240</name>
</gene>
<keyword evidence="1" id="KW-1133">Transmembrane helix</keyword>
<keyword evidence="3" id="KW-1185">Reference proteome</keyword>
<organism evidence="2 3">
    <name type="scientific">Erwinia amylovora</name>
    <name type="common">Fire blight bacteria</name>
    <dbReference type="NCBI Taxonomy" id="552"/>
    <lineage>
        <taxon>Bacteria</taxon>
        <taxon>Pseudomonadati</taxon>
        <taxon>Pseudomonadota</taxon>
        <taxon>Gammaproteobacteria</taxon>
        <taxon>Enterobacterales</taxon>
        <taxon>Erwiniaceae</taxon>
        <taxon>Erwinia</taxon>
    </lineage>
</organism>
<name>A0ABX7MIU5_ERWAM</name>
<accession>A0ABX7MIU5</accession>
<dbReference type="RefSeq" id="WP_024015169.1">
    <property type="nucleotide sequence ID" value="NZ_CP024970.1"/>
</dbReference>
<keyword evidence="1" id="KW-0472">Membrane</keyword>
<dbReference type="Proteomes" id="UP000662840">
    <property type="component" value="Chromosome"/>
</dbReference>
<feature type="transmembrane region" description="Helical" evidence="1">
    <location>
        <begin position="21"/>
        <end position="41"/>
    </location>
</feature>
<evidence type="ECO:0000256" key="1">
    <source>
        <dbReference type="SAM" id="Phobius"/>
    </source>
</evidence>
<evidence type="ECO:0000313" key="3">
    <source>
        <dbReference type="Proteomes" id="UP000662840"/>
    </source>
</evidence>
<reference evidence="2 3" key="1">
    <citation type="submission" date="2020-12" db="EMBL/GenBank/DDBJ databases">
        <title>Genome sequence of Erwinia amylovora ATCC15580, a type strain.</title>
        <authorList>
            <person name="Kang I.-J."/>
            <person name="Roh E."/>
        </authorList>
    </citation>
    <scope>NUCLEOTIDE SEQUENCE [LARGE SCALE GENOMIC DNA]</scope>
    <source>
        <strain evidence="2 3">ATCC 15580</strain>
    </source>
</reference>
<evidence type="ECO:0000313" key="2">
    <source>
        <dbReference type="EMBL" id="QSI92359.1"/>
    </source>
</evidence>